<accession>A0A5Q2N614</accession>
<protein>
    <submittedName>
        <fullName evidence="1">Uncharacterized protein</fullName>
    </submittedName>
</protein>
<evidence type="ECO:0000313" key="2">
    <source>
        <dbReference type="Proteomes" id="UP000366051"/>
    </source>
</evidence>
<dbReference type="Proteomes" id="UP000366051">
    <property type="component" value="Chromosome"/>
</dbReference>
<gene>
    <name evidence="1" type="ORF">FTV88_2703</name>
</gene>
<name>A0A5Q2N614_9FIRM</name>
<proteinExistence type="predicted"/>
<keyword evidence="2" id="KW-1185">Reference proteome</keyword>
<sequence>MHSRLLLQAILPIEQGKKRLYNIMALFSKGSLFLMSGNLPVA</sequence>
<dbReference type="AlphaFoldDB" id="A0A5Q2N614"/>
<evidence type="ECO:0000313" key="1">
    <source>
        <dbReference type="EMBL" id="QGG48792.1"/>
    </source>
</evidence>
<reference evidence="2" key="1">
    <citation type="submission" date="2019-11" db="EMBL/GenBank/DDBJ databases">
        <title>Genome sequence of Heliorestis convoluta strain HH, an alkaliphilic and minimalistic phototrophic bacterium from a soda lake in Egypt.</title>
        <authorList>
            <person name="Dewey E.D."/>
            <person name="Stokes L.M."/>
            <person name="Burchell B.M."/>
            <person name="Shaffer K.N."/>
            <person name="Huntington A.M."/>
            <person name="Baker J.M."/>
            <person name="Nadendla S."/>
            <person name="Giglio M.G."/>
            <person name="Touchman J.W."/>
            <person name="Blankenship R.E."/>
            <person name="Madigan M.T."/>
            <person name="Sattley W.M."/>
        </authorList>
    </citation>
    <scope>NUCLEOTIDE SEQUENCE [LARGE SCALE GENOMIC DNA]</scope>
    <source>
        <strain evidence="2">HH</strain>
    </source>
</reference>
<dbReference type="KEGG" id="hcv:FTV88_2703"/>
<dbReference type="EMBL" id="CP045875">
    <property type="protein sequence ID" value="QGG48792.1"/>
    <property type="molecule type" value="Genomic_DNA"/>
</dbReference>
<organism evidence="1 2">
    <name type="scientific">Heliorestis convoluta</name>
    <dbReference type="NCBI Taxonomy" id="356322"/>
    <lineage>
        <taxon>Bacteria</taxon>
        <taxon>Bacillati</taxon>
        <taxon>Bacillota</taxon>
        <taxon>Clostridia</taxon>
        <taxon>Eubacteriales</taxon>
        <taxon>Heliobacteriaceae</taxon>
        <taxon>Heliorestis</taxon>
    </lineage>
</organism>